<organism evidence="2 3">
    <name type="scientific">Hyaloscypha variabilis (strain UAMH 11265 / GT02V1 / F)</name>
    <name type="common">Meliniomyces variabilis</name>
    <dbReference type="NCBI Taxonomy" id="1149755"/>
    <lineage>
        <taxon>Eukaryota</taxon>
        <taxon>Fungi</taxon>
        <taxon>Dikarya</taxon>
        <taxon>Ascomycota</taxon>
        <taxon>Pezizomycotina</taxon>
        <taxon>Leotiomycetes</taxon>
        <taxon>Helotiales</taxon>
        <taxon>Hyaloscyphaceae</taxon>
        <taxon>Hyaloscypha</taxon>
        <taxon>Hyaloscypha variabilis</taxon>
    </lineage>
</organism>
<sequence>MTVFCYACKALFRDGSEELDYRVVAAFFPTGFPPDRSYKGFRLHHVNVWELQDGAVWGCPLCRAVWQSLTDKEQEEVLPLSKRSLATSTISLENAFPVIYFCLSIAISFYLPKANIEAGGPQPFVVTNICVQEGKYQLPKPFHTYKPSINTGGKETIELINKWITNCTKNHELCNSEPSLIRQLPSRLIDVQNRIHLCASSDLSVEIEYITLSHRWGSQKFLTLTRQNLSDWMVELPLQELPSTFQDAISFAKASGIGYIWIDSLCIVQDCEEDWRNESKLMAVVYANSWCNLAADAAADSDSGLFVNRDVSHAQSNNVQMLRWVSPGNVGSRRVGPQSSQGPRTLDDVPLENFEEGLVDYTLVSQALWWKNVLHTSLAHRAWVVQERLLAKRVVHFTRTQVFFECRHSQVCEAYPRGFPICINVGYATNSSRRTDDQDVKSSFADHYGEVDIDPDRQFYAALKTWSKIISLYTQCGLSVETDRIIALSGIATVMKRSFNCRYLAGLWDDHLDRQLTWKNSSTAGSAPLSRPKAYIAPSWSWASLNGPVSLGDEGPFIKLPWIPVRKIPIRILEAEIETVDGTEMSSAVAGYLKVAGQLTPVEGSSMLKRTGQRTWTRNQCVREVGGAGTRFIPNEDGGVGYYDLDFDGEELQTVCYCLPTICRGRASYFSGILLKLVGMAKGVFRRVGVFGDKIDKNYYNGLEGDQKWRHIDERLYEEYDAVTNEYTFKII</sequence>
<name>A0A2J6RK64_HYAVF</name>
<dbReference type="InterPro" id="IPR010730">
    <property type="entry name" value="HET"/>
</dbReference>
<dbReference type="Pfam" id="PF06985">
    <property type="entry name" value="HET"/>
    <property type="match status" value="1"/>
</dbReference>
<dbReference type="STRING" id="1149755.A0A2J6RK64"/>
<dbReference type="AlphaFoldDB" id="A0A2J6RK64"/>
<evidence type="ECO:0000313" key="2">
    <source>
        <dbReference type="EMBL" id="PMD38902.1"/>
    </source>
</evidence>
<evidence type="ECO:0000259" key="1">
    <source>
        <dbReference type="Pfam" id="PF06985"/>
    </source>
</evidence>
<feature type="domain" description="Heterokaryon incompatibility" evidence="1">
    <location>
        <begin position="209"/>
        <end position="387"/>
    </location>
</feature>
<dbReference type="EMBL" id="KZ613947">
    <property type="protein sequence ID" value="PMD38902.1"/>
    <property type="molecule type" value="Genomic_DNA"/>
</dbReference>
<proteinExistence type="predicted"/>
<gene>
    <name evidence="2" type="ORF">L207DRAFT_634893</name>
</gene>
<reference evidence="2 3" key="1">
    <citation type="submission" date="2016-04" db="EMBL/GenBank/DDBJ databases">
        <title>A degradative enzymes factory behind the ericoid mycorrhizal symbiosis.</title>
        <authorList>
            <consortium name="DOE Joint Genome Institute"/>
            <person name="Martino E."/>
            <person name="Morin E."/>
            <person name="Grelet G."/>
            <person name="Kuo A."/>
            <person name="Kohler A."/>
            <person name="Daghino S."/>
            <person name="Barry K."/>
            <person name="Choi C."/>
            <person name="Cichocki N."/>
            <person name="Clum A."/>
            <person name="Copeland A."/>
            <person name="Hainaut M."/>
            <person name="Haridas S."/>
            <person name="Labutti K."/>
            <person name="Lindquist E."/>
            <person name="Lipzen A."/>
            <person name="Khouja H.-R."/>
            <person name="Murat C."/>
            <person name="Ohm R."/>
            <person name="Olson A."/>
            <person name="Spatafora J."/>
            <person name="Veneault-Fourrey C."/>
            <person name="Henrissat B."/>
            <person name="Grigoriev I."/>
            <person name="Martin F."/>
            <person name="Perotto S."/>
        </authorList>
    </citation>
    <scope>NUCLEOTIDE SEQUENCE [LARGE SCALE GENOMIC DNA]</scope>
    <source>
        <strain evidence="2 3">F</strain>
    </source>
</reference>
<accession>A0A2J6RK64</accession>
<dbReference type="OrthoDB" id="2958217at2759"/>
<dbReference type="Proteomes" id="UP000235786">
    <property type="component" value="Unassembled WGS sequence"/>
</dbReference>
<evidence type="ECO:0000313" key="3">
    <source>
        <dbReference type="Proteomes" id="UP000235786"/>
    </source>
</evidence>
<keyword evidence="3" id="KW-1185">Reference proteome</keyword>
<dbReference type="PANTHER" id="PTHR33112">
    <property type="entry name" value="DOMAIN PROTEIN, PUTATIVE-RELATED"/>
    <property type="match status" value="1"/>
</dbReference>
<protein>
    <submittedName>
        <fullName evidence="2">HET-domain-containing protein</fullName>
    </submittedName>
</protein>
<dbReference type="PANTHER" id="PTHR33112:SF10">
    <property type="entry name" value="TOL"/>
    <property type="match status" value="1"/>
</dbReference>